<protein>
    <submittedName>
        <fullName evidence="2">Uncharacterized protein</fullName>
    </submittedName>
</protein>
<name>A0A0L6W4E0_9FIRM</name>
<dbReference type="Proteomes" id="UP000037175">
    <property type="component" value="Unassembled WGS sequence"/>
</dbReference>
<dbReference type="AlphaFoldDB" id="A0A0L6W4E0"/>
<comment type="caution">
    <text evidence="2">The sequence shown here is derived from an EMBL/GenBank/DDBJ whole genome shotgun (WGS) entry which is preliminary data.</text>
</comment>
<gene>
    <name evidence="2" type="ORF">Tfer_0988</name>
</gene>
<dbReference type="RefSeq" id="WP_013119799.1">
    <property type="nucleotide sequence ID" value="NZ_LGTE01000004.1"/>
</dbReference>
<sequence length="50" mass="5841">MNTLLKEKEPNKLFAMANMRQLIQNSMKQKGLTSNEARKSLGIKRYEKQT</sequence>
<proteinExistence type="predicted"/>
<evidence type="ECO:0000313" key="3">
    <source>
        <dbReference type="Proteomes" id="UP000037175"/>
    </source>
</evidence>
<reference evidence="3" key="1">
    <citation type="submission" date="2015-07" db="EMBL/GenBank/DDBJ databases">
        <title>Complete Genome of Thermincola ferriacetica strain Z-0001T.</title>
        <authorList>
            <person name="Lusk B."/>
            <person name="Badalamenti J.P."/>
            <person name="Parameswaran P."/>
            <person name="Bond D.R."/>
            <person name="Torres C.I."/>
        </authorList>
    </citation>
    <scope>NUCLEOTIDE SEQUENCE [LARGE SCALE GENOMIC DNA]</scope>
    <source>
        <strain evidence="3">Z-0001</strain>
    </source>
</reference>
<evidence type="ECO:0000313" key="2">
    <source>
        <dbReference type="EMBL" id="KNZ70422.1"/>
    </source>
</evidence>
<organism evidence="2 3">
    <name type="scientific">Thermincola ferriacetica</name>
    <dbReference type="NCBI Taxonomy" id="281456"/>
    <lineage>
        <taxon>Bacteria</taxon>
        <taxon>Bacillati</taxon>
        <taxon>Bacillota</taxon>
        <taxon>Clostridia</taxon>
        <taxon>Eubacteriales</taxon>
        <taxon>Thermincolaceae</taxon>
        <taxon>Thermincola</taxon>
    </lineage>
</organism>
<feature type="region of interest" description="Disordered" evidence="1">
    <location>
        <begin position="27"/>
        <end position="50"/>
    </location>
</feature>
<keyword evidence="3" id="KW-1185">Reference proteome</keyword>
<evidence type="ECO:0000256" key="1">
    <source>
        <dbReference type="SAM" id="MobiDB-lite"/>
    </source>
</evidence>
<feature type="compositionally biased region" description="Basic and acidic residues" evidence="1">
    <location>
        <begin position="36"/>
        <end position="50"/>
    </location>
</feature>
<accession>A0A0L6W4E0</accession>
<dbReference type="EMBL" id="LGTE01000004">
    <property type="protein sequence ID" value="KNZ70422.1"/>
    <property type="molecule type" value="Genomic_DNA"/>
</dbReference>